<reference evidence="15" key="1">
    <citation type="journal article" date="2022" name="bioRxiv">
        <title>Sequencing and chromosome-scale assembly of the giantPleurodeles waltlgenome.</title>
        <authorList>
            <person name="Brown T."/>
            <person name="Elewa A."/>
            <person name="Iarovenko S."/>
            <person name="Subramanian E."/>
            <person name="Araus A.J."/>
            <person name="Petzold A."/>
            <person name="Susuki M."/>
            <person name="Suzuki K.-i.T."/>
            <person name="Hayashi T."/>
            <person name="Toyoda A."/>
            <person name="Oliveira C."/>
            <person name="Osipova E."/>
            <person name="Leigh N.D."/>
            <person name="Simon A."/>
            <person name="Yun M.H."/>
        </authorList>
    </citation>
    <scope>NUCLEOTIDE SEQUENCE</scope>
    <source>
        <strain evidence="15">20211129_DDA</strain>
        <tissue evidence="15">Liver</tissue>
    </source>
</reference>
<organism evidence="15 16">
    <name type="scientific">Pleurodeles waltl</name>
    <name type="common">Iberian ribbed newt</name>
    <dbReference type="NCBI Taxonomy" id="8319"/>
    <lineage>
        <taxon>Eukaryota</taxon>
        <taxon>Metazoa</taxon>
        <taxon>Chordata</taxon>
        <taxon>Craniata</taxon>
        <taxon>Vertebrata</taxon>
        <taxon>Euteleostomi</taxon>
        <taxon>Amphibia</taxon>
        <taxon>Batrachia</taxon>
        <taxon>Caudata</taxon>
        <taxon>Salamandroidea</taxon>
        <taxon>Salamandridae</taxon>
        <taxon>Pleurodelinae</taxon>
        <taxon>Pleurodeles</taxon>
    </lineage>
</organism>
<dbReference type="Gene3D" id="3.30.160.60">
    <property type="entry name" value="Classic Zinc Finger"/>
    <property type="match status" value="5"/>
</dbReference>
<keyword evidence="5 11" id="KW-0863">Zinc-finger</keyword>
<evidence type="ECO:0000256" key="8">
    <source>
        <dbReference type="ARBA" id="ARBA00023125"/>
    </source>
</evidence>
<dbReference type="GO" id="GO:0005634">
    <property type="term" value="C:nucleus"/>
    <property type="evidence" value="ECO:0007669"/>
    <property type="project" value="UniProtKB-SubCell"/>
</dbReference>
<keyword evidence="9" id="KW-0804">Transcription</keyword>
<feature type="domain" description="KRAB" evidence="14">
    <location>
        <begin position="11"/>
        <end position="82"/>
    </location>
</feature>
<feature type="compositionally biased region" description="Basic and acidic residues" evidence="12">
    <location>
        <begin position="182"/>
        <end position="203"/>
    </location>
</feature>
<dbReference type="PANTHER" id="PTHR24381:SF269">
    <property type="entry name" value="ZINC FINGER PROTEIN 398"/>
    <property type="match status" value="1"/>
</dbReference>
<evidence type="ECO:0000259" key="14">
    <source>
        <dbReference type="PROSITE" id="PS50805"/>
    </source>
</evidence>
<dbReference type="FunFam" id="3.30.160.60:FF:000320">
    <property type="entry name" value="Zinc finger protein 777"/>
    <property type="match status" value="1"/>
</dbReference>
<dbReference type="Pfam" id="PF00096">
    <property type="entry name" value="zf-C2H2"/>
    <property type="match status" value="5"/>
</dbReference>
<feature type="domain" description="C2H2-type" evidence="13">
    <location>
        <begin position="398"/>
        <end position="425"/>
    </location>
</feature>
<comment type="similarity">
    <text evidence="2">Belongs to the krueppel C2H2-type zinc-finger protein family.</text>
</comment>
<protein>
    <submittedName>
        <fullName evidence="15">Uncharacterized protein</fullName>
    </submittedName>
</protein>
<evidence type="ECO:0000256" key="5">
    <source>
        <dbReference type="ARBA" id="ARBA00022771"/>
    </source>
</evidence>
<feature type="region of interest" description="Disordered" evidence="12">
    <location>
        <begin position="153"/>
        <end position="203"/>
    </location>
</feature>
<evidence type="ECO:0000256" key="7">
    <source>
        <dbReference type="ARBA" id="ARBA00023015"/>
    </source>
</evidence>
<evidence type="ECO:0000256" key="10">
    <source>
        <dbReference type="ARBA" id="ARBA00023242"/>
    </source>
</evidence>
<dbReference type="SMART" id="SM00349">
    <property type="entry name" value="KRAB"/>
    <property type="match status" value="1"/>
</dbReference>
<evidence type="ECO:0000259" key="13">
    <source>
        <dbReference type="PROSITE" id="PS50157"/>
    </source>
</evidence>
<evidence type="ECO:0000256" key="11">
    <source>
        <dbReference type="PROSITE-ProRule" id="PRU00042"/>
    </source>
</evidence>
<dbReference type="Proteomes" id="UP001066276">
    <property type="component" value="Chromosome 9"/>
</dbReference>
<name>A0AAV7N6I3_PLEWA</name>
<dbReference type="PROSITE" id="PS50805">
    <property type="entry name" value="KRAB"/>
    <property type="match status" value="1"/>
</dbReference>
<keyword evidence="16" id="KW-1185">Reference proteome</keyword>
<dbReference type="PANTHER" id="PTHR24381">
    <property type="entry name" value="ZINC FINGER PROTEIN"/>
    <property type="match status" value="1"/>
</dbReference>
<dbReference type="GO" id="GO:0008270">
    <property type="term" value="F:zinc ion binding"/>
    <property type="evidence" value="ECO:0007669"/>
    <property type="project" value="UniProtKB-KW"/>
</dbReference>
<feature type="compositionally biased region" description="Polar residues" evidence="12">
    <location>
        <begin position="170"/>
        <end position="180"/>
    </location>
</feature>
<dbReference type="CDD" id="cd07765">
    <property type="entry name" value="KRAB_A-box"/>
    <property type="match status" value="1"/>
</dbReference>
<evidence type="ECO:0000256" key="1">
    <source>
        <dbReference type="ARBA" id="ARBA00004123"/>
    </source>
</evidence>
<dbReference type="FunFam" id="3.30.160.60:FF:000761">
    <property type="entry name" value="Zinc finger protein 449"/>
    <property type="match status" value="1"/>
</dbReference>
<dbReference type="SMART" id="SM00355">
    <property type="entry name" value="ZnF_C2H2"/>
    <property type="match status" value="5"/>
</dbReference>
<dbReference type="GO" id="GO:0000981">
    <property type="term" value="F:DNA-binding transcription factor activity, RNA polymerase II-specific"/>
    <property type="evidence" value="ECO:0007669"/>
    <property type="project" value="TreeGrafter"/>
</dbReference>
<feature type="domain" description="C2H2-type" evidence="13">
    <location>
        <begin position="314"/>
        <end position="341"/>
    </location>
</feature>
<evidence type="ECO:0000256" key="2">
    <source>
        <dbReference type="ARBA" id="ARBA00006991"/>
    </source>
</evidence>
<gene>
    <name evidence="15" type="ORF">NDU88_008959</name>
</gene>
<accession>A0AAV7N6I3</accession>
<dbReference type="AlphaFoldDB" id="A0AAV7N6I3"/>
<dbReference type="InterPro" id="IPR001909">
    <property type="entry name" value="KRAB"/>
</dbReference>
<dbReference type="PROSITE" id="PS50157">
    <property type="entry name" value="ZINC_FINGER_C2H2_2"/>
    <property type="match status" value="5"/>
</dbReference>
<dbReference type="EMBL" id="JANPWB010000013">
    <property type="protein sequence ID" value="KAJ1111642.1"/>
    <property type="molecule type" value="Genomic_DNA"/>
</dbReference>
<keyword evidence="7" id="KW-0805">Transcription regulation</keyword>
<feature type="region of interest" description="Disordered" evidence="12">
    <location>
        <begin position="68"/>
        <end position="88"/>
    </location>
</feature>
<keyword evidence="10" id="KW-0539">Nucleus</keyword>
<dbReference type="InterPro" id="IPR036236">
    <property type="entry name" value="Znf_C2H2_sf"/>
</dbReference>
<dbReference type="FunFam" id="3.30.160.60:FF:000557">
    <property type="entry name" value="zinc finger and SCAN domain-containing protein 29"/>
    <property type="match status" value="1"/>
</dbReference>
<evidence type="ECO:0000256" key="4">
    <source>
        <dbReference type="ARBA" id="ARBA00022737"/>
    </source>
</evidence>
<dbReference type="FunFam" id="3.30.160.60:FF:002343">
    <property type="entry name" value="Zinc finger protein 33A"/>
    <property type="match status" value="2"/>
</dbReference>
<dbReference type="InterPro" id="IPR013087">
    <property type="entry name" value="Znf_C2H2_type"/>
</dbReference>
<feature type="domain" description="C2H2-type" evidence="13">
    <location>
        <begin position="426"/>
        <end position="453"/>
    </location>
</feature>
<comment type="subcellular location">
    <subcellularLocation>
        <location evidence="1">Nucleus</location>
    </subcellularLocation>
</comment>
<evidence type="ECO:0000256" key="12">
    <source>
        <dbReference type="SAM" id="MobiDB-lite"/>
    </source>
</evidence>
<feature type="domain" description="C2H2-type" evidence="13">
    <location>
        <begin position="342"/>
        <end position="369"/>
    </location>
</feature>
<evidence type="ECO:0000256" key="9">
    <source>
        <dbReference type="ARBA" id="ARBA00023163"/>
    </source>
</evidence>
<keyword evidence="6" id="KW-0862">Zinc</keyword>
<keyword evidence="8" id="KW-0238">DNA-binding</keyword>
<comment type="caution">
    <text evidence="15">The sequence shown here is derived from an EMBL/GenBank/DDBJ whole genome shotgun (WGS) entry which is preliminary data.</text>
</comment>
<dbReference type="GO" id="GO:0000977">
    <property type="term" value="F:RNA polymerase II transcription regulatory region sequence-specific DNA binding"/>
    <property type="evidence" value="ECO:0007669"/>
    <property type="project" value="TreeGrafter"/>
</dbReference>
<evidence type="ECO:0000313" key="15">
    <source>
        <dbReference type="EMBL" id="KAJ1111642.1"/>
    </source>
</evidence>
<dbReference type="SUPFAM" id="SSF109640">
    <property type="entry name" value="KRAB domain (Kruppel-associated box)"/>
    <property type="match status" value="1"/>
</dbReference>
<keyword evidence="4" id="KW-0677">Repeat</keyword>
<dbReference type="SUPFAM" id="SSF57667">
    <property type="entry name" value="beta-beta-alpha zinc fingers"/>
    <property type="match status" value="3"/>
</dbReference>
<evidence type="ECO:0000313" key="16">
    <source>
        <dbReference type="Proteomes" id="UP001066276"/>
    </source>
</evidence>
<dbReference type="Pfam" id="PF01352">
    <property type="entry name" value="KRAB"/>
    <property type="match status" value="1"/>
</dbReference>
<evidence type="ECO:0000256" key="3">
    <source>
        <dbReference type="ARBA" id="ARBA00022723"/>
    </source>
</evidence>
<keyword evidence="3" id="KW-0479">Metal-binding</keyword>
<sequence length="453" mass="51943">MSRRDLEEVQPSIHNAAAYFSEQEWKLLQDWQKELYRNVMKEIHQALISLGPLIATTVFSLRAKENQDQCSRSSQESEKSHGNEITSFRIKDEEETNCCDISSKSVCNPSEHKITAFHVKEEEETKSSESVRRPSGYPVIASVFSLNIGPAEEKRLSKNSKPKRRASDDPQVTSAVSVNINDVRESPRQEPQEPVRKHSDNEDLMRERNKEYLECINTTTPLKSLSGIAKLTGLQNSETSTNSGSQPWSDMNWGLEEVNSTHCEKVACSPTYLGLQERSLQIPVSGECPESESPLRNTVFYTNQQNSPLNWTWYTCPECGKGFSKNTNLKLHMRTHTGEKPYQCLECKKCFSMKSSLDRHQRTHTGDRPYQCSECDKSFNVKSNLTMHFRIHTGERPYQCTDCDQAFPRKDHLILHQRTHTGERPFECFACGKRFSMKGTLYKHQSTHVFKEA</sequence>
<dbReference type="Gene3D" id="6.10.140.140">
    <property type="match status" value="1"/>
</dbReference>
<evidence type="ECO:0000256" key="6">
    <source>
        <dbReference type="ARBA" id="ARBA00022833"/>
    </source>
</evidence>
<proteinExistence type="inferred from homology"/>
<dbReference type="PROSITE" id="PS00028">
    <property type="entry name" value="ZINC_FINGER_C2H2_1"/>
    <property type="match status" value="5"/>
</dbReference>
<dbReference type="InterPro" id="IPR036051">
    <property type="entry name" value="KRAB_dom_sf"/>
</dbReference>
<feature type="domain" description="C2H2-type" evidence="13">
    <location>
        <begin position="370"/>
        <end position="397"/>
    </location>
</feature>